<accession>C6V5D0</accession>
<protein>
    <submittedName>
        <fullName evidence="1">Uncharacterized protein</fullName>
    </submittedName>
</protein>
<keyword evidence="2" id="KW-1185">Reference proteome</keyword>
<dbReference type="EMBL" id="CP001431">
    <property type="protein sequence ID" value="ACT69593.1"/>
    <property type="molecule type" value="Genomic_DNA"/>
</dbReference>
<dbReference type="Proteomes" id="UP000001627">
    <property type="component" value="Chromosome"/>
</dbReference>
<organism evidence="1 2">
    <name type="scientific">Neorickettsia risticii (strain Illinois)</name>
    <dbReference type="NCBI Taxonomy" id="434131"/>
    <lineage>
        <taxon>Bacteria</taxon>
        <taxon>Pseudomonadati</taxon>
        <taxon>Pseudomonadota</taxon>
        <taxon>Alphaproteobacteria</taxon>
        <taxon>Rickettsiales</taxon>
        <taxon>Anaplasmataceae</taxon>
        <taxon>Neorickettsia</taxon>
    </lineage>
</organism>
<evidence type="ECO:0000313" key="2">
    <source>
        <dbReference type="Proteomes" id="UP000001627"/>
    </source>
</evidence>
<dbReference type="KEGG" id="nri:NRI_0621"/>
<evidence type="ECO:0000313" key="1">
    <source>
        <dbReference type="EMBL" id="ACT69593.1"/>
    </source>
</evidence>
<reference evidence="1 2" key="1">
    <citation type="journal article" date="2009" name="Nucleic Acids Res.">
        <title>Analysis of complete genome sequence of Neorickettsia risticii: causative agent of Potomac horse fever.</title>
        <authorList>
            <person name="Lin M."/>
            <person name="Zhang C."/>
            <person name="Gibson K."/>
            <person name="Rikihisa Y."/>
        </authorList>
    </citation>
    <scope>NUCLEOTIDE SEQUENCE [LARGE SCALE GENOMIC DNA]</scope>
    <source>
        <strain evidence="1 2">Illinois</strain>
    </source>
</reference>
<name>C6V5D0_NEORI</name>
<dbReference type="HOGENOM" id="CLU_3045767_0_0_5"/>
<dbReference type="STRING" id="434131.NRI_0621"/>
<proteinExistence type="predicted"/>
<sequence>MELLRGCFSLIGGFLCLSVIARFSPNAVIYEKLVRSSWYMRFMFWVVAVDVALL</sequence>
<dbReference type="AlphaFoldDB" id="C6V5D0"/>
<gene>
    <name evidence="1" type="ordered locus">NRI_0621</name>
</gene>